<keyword evidence="2" id="KW-1185">Reference proteome</keyword>
<evidence type="ECO:0000313" key="1">
    <source>
        <dbReference type="EMBL" id="MBC5726920.1"/>
    </source>
</evidence>
<organism evidence="1 2">
    <name type="scientific">Agathobaculum faecis</name>
    <dbReference type="NCBI Taxonomy" id="2763013"/>
    <lineage>
        <taxon>Bacteria</taxon>
        <taxon>Bacillati</taxon>
        <taxon>Bacillota</taxon>
        <taxon>Clostridia</taxon>
        <taxon>Eubacteriales</taxon>
        <taxon>Butyricicoccaceae</taxon>
        <taxon>Agathobaculum</taxon>
    </lineage>
</organism>
<name>A0A923LWX9_9FIRM</name>
<accession>A0A923LWX9</accession>
<proteinExistence type="predicted"/>
<dbReference type="EMBL" id="JACOPL010000074">
    <property type="protein sequence ID" value="MBC5726920.1"/>
    <property type="molecule type" value="Genomic_DNA"/>
</dbReference>
<gene>
    <name evidence="1" type="ORF">H8S45_15905</name>
</gene>
<dbReference type="RefSeq" id="WP_054328592.1">
    <property type="nucleotide sequence ID" value="NZ_JACOPL010000074.1"/>
</dbReference>
<protein>
    <submittedName>
        <fullName evidence="1">Uncharacterized protein</fullName>
    </submittedName>
</protein>
<reference evidence="1" key="1">
    <citation type="submission" date="2020-08" db="EMBL/GenBank/DDBJ databases">
        <title>Genome public.</title>
        <authorList>
            <person name="Liu C."/>
            <person name="Sun Q."/>
        </authorList>
    </citation>
    <scope>NUCLEOTIDE SEQUENCE</scope>
    <source>
        <strain evidence="1">NSJ-28</strain>
    </source>
</reference>
<dbReference type="Proteomes" id="UP000606499">
    <property type="component" value="Unassembled WGS sequence"/>
</dbReference>
<dbReference type="AlphaFoldDB" id="A0A923LWX9"/>
<evidence type="ECO:0000313" key="2">
    <source>
        <dbReference type="Proteomes" id="UP000606499"/>
    </source>
</evidence>
<sequence>MLIINTETRQMRTLHYGQAPDGWIPVPVSLEPRARAYCPYCELIIEDGALVDITPTARPPEPEPEPTQAEQLRADVDFIAAMTGVEL</sequence>
<comment type="caution">
    <text evidence="1">The sequence shown here is derived from an EMBL/GenBank/DDBJ whole genome shotgun (WGS) entry which is preliminary data.</text>
</comment>